<name>A0AAV0WKM8_9HEMI</name>
<proteinExistence type="predicted"/>
<keyword evidence="2" id="KW-1185">Reference proteome</keyword>
<gene>
    <name evidence="1" type="ORF">MEUPH1_LOCUS11844</name>
</gene>
<dbReference type="EMBL" id="CARXXK010000002">
    <property type="protein sequence ID" value="CAI6356066.1"/>
    <property type="molecule type" value="Genomic_DNA"/>
</dbReference>
<sequence>MAIDPIVSALQGQESDHWVLAFAGDLCLLADSAPALQLKVDEARAGLEPLGLKINASKCASLHLSGRHPVVVRESVFTILGAPMKPLAEGEAAVFLGAQVGFHVIPISLRSQTLLS</sequence>
<evidence type="ECO:0008006" key="3">
    <source>
        <dbReference type="Google" id="ProtNLM"/>
    </source>
</evidence>
<evidence type="ECO:0000313" key="2">
    <source>
        <dbReference type="Proteomes" id="UP001160148"/>
    </source>
</evidence>
<comment type="caution">
    <text evidence="1">The sequence shown here is derived from an EMBL/GenBank/DDBJ whole genome shotgun (WGS) entry which is preliminary data.</text>
</comment>
<evidence type="ECO:0000313" key="1">
    <source>
        <dbReference type="EMBL" id="CAI6356066.1"/>
    </source>
</evidence>
<dbReference type="Proteomes" id="UP001160148">
    <property type="component" value="Unassembled WGS sequence"/>
</dbReference>
<dbReference type="AlphaFoldDB" id="A0AAV0WKM8"/>
<protein>
    <recommendedName>
        <fullName evidence="3">Reverse transcriptase domain-containing protein</fullName>
    </recommendedName>
</protein>
<reference evidence="1 2" key="1">
    <citation type="submission" date="2023-01" db="EMBL/GenBank/DDBJ databases">
        <authorList>
            <person name="Whitehead M."/>
        </authorList>
    </citation>
    <scope>NUCLEOTIDE SEQUENCE [LARGE SCALE GENOMIC DNA]</scope>
</reference>
<organism evidence="1 2">
    <name type="scientific">Macrosiphum euphorbiae</name>
    <name type="common">potato aphid</name>
    <dbReference type="NCBI Taxonomy" id="13131"/>
    <lineage>
        <taxon>Eukaryota</taxon>
        <taxon>Metazoa</taxon>
        <taxon>Ecdysozoa</taxon>
        <taxon>Arthropoda</taxon>
        <taxon>Hexapoda</taxon>
        <taxon>Insecta</taxon>
        <taxon>Pterygota</taxon>
        <taxon>Neoptera</taxon>
        <taxon>Paraneoptera</taxon>
        <taxon>Hemiptera</taxon>
        <taxon>Sternorrhyncha</taxon>
        <taxon>Aphidomorpha</taxon>
        <taxon>Aphidoidea</taxon>
        <taxon>Aphididae</taxon>
        <taxon>Macrosiphini</taxon>
        <taxon>Macrosiphum</taxon>
    </lineage>
</organism>
<accession>A0AAV0WKM8</accession>